<keyword evidence="1" id="KW-0732">Signal</keyword>
<keyword evidence="5" id="KW-1185">Reference proteome</keyword>
<dbReference type="NCBIfam" id="TIGR04183">
    <property type="entry name" value="Por_Secre_tail"/>
    <property type="match status" value="1"/>
</dbReference>
<feature type="non-terminal residue" evidence="4">
    <location>
        <position position="1"/>
    </location>
</feature>
<organism evidence="4 5">
    <name type="scientific">Aequorivita vitellina</name>
    <dbReference type="NCBI Taxonomy" id="2874475"/>
    <lineage>
        <taxon>Bacteria</taxon>
        <taxon>Pseudomonadati</taxon>
        <taxon>Bacteroidota</taxon>
        <taxon>Flavobacteriia</taxon>
        <taxon>Flavobacteriales</taxon>
        <taxon>Flavobacteriaceae</taxon>
        <taxon>Aequorivita</taxon>
    </lineage>
</organism>
<sequence length="158" mass="17039">GNIFYILPDYFATGEATAIDNCTDPVTLTTQSPAAGTPLSDGTYTISFTATDEYGNTSTCDFELIVESVLGISDNGVNMGSVLMYPNPAKYNVTIGNPQSLSLEKLDIFDIRGRVVKTIDLRNMGSEQVINVSELAAATYIVIIEGENGQITKRLIKE</sequence>
<evidence type="ECO:0000256" key="1">
    <source>
        <dbReference type="ARBA" id="ARBA00022729"/>
    </source>
</evidence>
<proteinExistence type="predicted"/>
<evidence type="ECO:0000256" key="2">
    <source>
        <dbReference type="ARBA" id="ARBA00022737"/>
    </source>
</evidence>
<dbReference type="Pfam" id="PF18962">
    <property type="entry name" value="Por_Secre_tail"/>
    <property type="match status" value="1"/>
</dbReference>
<gene>
    <name evidence="4" type="ORF">K8089_15780</name>
</gene>
<dbReference type="InterPro" id="IPR026444">
    <property type="entry name" value="Secre_tail"/>
</dbReference>
<evidence type="ECO:0000313" key="4">
    <source>
        <dbReference type="EMBL" id="MCG2420482.1"/>
    </source>
</evidence>
<dbReference type="EMBL" id="JAIRBA010000056">
    <property type="protein sequence ID" value="MCG2420482.1"/>
    <property type="molecule type" value="Genomic_DNA"/>
</dbReference>
<dbReference type="RefSeq" id="WP_237604255.1">
    <property type="nucleotide sequence ID" value="NZ_JAIRBA010000056.1"/>
</dbReference>
<dbReference type="Gene3D" id="2.60.40.10">
    <property type="entry name" value="Immunoglobulins"/>
    <property type="match status" value="1"/>
</dbReference>
<name>A0A9X1U4N5_9FLAO</name>
<reference evidence="4" key="1">
    <citation type="submission" date="2021-09" db="EMBL/GenBank/DDBJ databases">
        <title>Genome of Aequorivita sp. strain F47161.</title>
        <authorList>
            <person name="Wang Y."/>
        </authorList>
    </citation>
    <scope>NUCLEOTIDE SEQUENCE</scope>
    <source>
        <strain evidence="4">F47161</strain>
    </source>
</reference>
<dbReference type="Proteomes" id="UP001139461">
    <property type="component" value="Unassembled WGS sequence"/>
</dbReference>
<evidence type="ECO:0000259" key="3">
    <source>
        <dbReference type="PROSITE" id="PS50825"/>
    </source>
</evidence>
<keyword evidence="2" id="KW-0677">Repeat</keyword>
<comment type="caution">
    <text evidence="4">The sequence shown here is derived from an EMBL/GenBank/DDBJ whole genome shotgun (WGS) entry which is preliminary data.</text>
</comment>
<dbReference type="AlphaFoldDB" id="A0A9X1U4N5"/>
<dbReference type="InterPro" id="IPR003410">
    <property type="entry name" value="HYR_dom"/>
</dbReference>
<evidence type="ECO:0000313" key="5">
    <source>
        <dbReference type="Proteomes" id="UP001139461"/>
    </source>
</evidence>
<feature type="domain" description="HYR" evidence="3">
    <location>
        <begin position="1"/>
        <end position="68"/>
    </location>
</feature>
<accession>A0A9X1U4N5</accession>
<dbReference type="PROSITE" id="PS50825">
    <property type="entry name" value="HYR"/>
    <property type="match status" value="1"/>
</dbReference>
<dbReference type="InterPro" id="IPR013783">
    <property type="entry name" value="Ig-like_fold"/>
</dbReference>
<protein>
    <submittedName>
        <fullName evidence="4">T9SS type A sorting domain-containing protein</fullName>
    </submittedName>
</protein>